<feature type="region of interest" description="Disordered" evidence="3">
    <location>
        <begin position="1"/>
        <end position="22"/>
    </location>
</feature>
<sequence length="447" mass="47395">MKDLGGRAKRGTGAVEPSGTTEPRLFIWSAPDETGETVLREELATWLRKTPPEKFGDTADATVRRFGGARTSHHTVRGAVVARDAESAVALLRSGRPAVRARRSSAPRPVALLFPGHGSQRPRMGAGLYRRDPAFTAAMDEFFAGYEAAGGKPLTEEWLAEEPSASIDAGELGQPLLYAVGLALARMVESWGPRPTAVLGHSVGELVAATVSGVLRPADGARLMAARSHTYAPVPAGGLLAVAASVEELAPYAVEGVSVAVVNGPRQTVLGAPESQLAAVERRLRADGYLARRARIPQPFHTPHALVAAELFEPAFAEVRLTPPVVPLYSSATGARVSEEEATRPRFWARQMSDPVLFGPALDTLLADEELLLVEAGPGRALTTLALRHSAVAQGRSDAVALLPARADATGSADREEALWAAARLWIEGHSLDWSAVNAMAKSRRPV</sequence>
<keyword evidence="1" id="KW-0596">Phosphopantetheine</keyword>
<evidence type="ECO:0000313" key="5">
    <source>
        <dbReference type="EMBL" id="GAA3029841.1"/>
    </source>
</evidence>
<evidence type="ECO:0000313" key="6">
    <source>
        <dbReference type="Proteomes" id="UP001501532"/>
    </source>
</evidence>
<dbReference type="EMBL" id="BAAAUF010000008">
    <property type="protein sequence ID" value="GAA3029841.1"/>
    <property type="molecule type" value="Genomic_DNA"/>
</dbReference>
<comment type="caution">
    <text evidence="5">The sequence shown here is derived from an EMBL/GenBank/DDBJ whole genome shotgun (WGS) entry which is preliminary data.</text>
</comment>
<evidence type="ECO:0000256" key="3">
    <source>
        <dbReference type="SAM" id="MobiDB-lite"/>
    </source>
</evidence>
<accession>A0ABP6L1M7</accession>
<keyword evidence="6" id="KW-1185">Reference proteome</keyword>
<dbReference type="InterPro" id="IPR050091">
    <property type="entry name" value="PKS_NRPS_Biosynth_Enz"/>
</dbReference>
<organism evidence="5 6">
    <name type="scientific">Streptomyces glomeratus</name>
    <dbReference type="NCBI Taxonomy" id="284452"/>
    <lineage>
        <taxon>Bacteria</taxon>
        <taxon>Bacillati</taxon>
        <taxon>Actinomycetota</taxon>
        <taxon>Actinomycetes</taxon>
        <taxon>Kitasatosporales</taxon>
        <taxon>Streptomycetaceae</taxon>
        <taxon>Streptomyces</taxon>
    </lineage>
</organism>
<dbReference type="SUPFAM" id="SSF55048">
    <property type="entry name" value="Probable ACP-binding domain of malonyl-CoA ACP transacylase"/>
    <property type="match status" value="1"/>
</dbReference>
<dbReference type="PANTHER" id="PTHR43775:SF37">
    <property type="entry name" value="SI:DKEY-61P9.11"/>
    <property type="match status" value="1"/>
</dbReference>
<dbReference type="InterPro" id="IPR016036">
    <property type="entry name" value="Malonyl_transacylase_ACP-bd"/>
</dbReference>
<dbReference type="Gene3D" id="3.30.70.3290">
    <property type="match status" value="1"/>
</dbReference>
<reference evidence="6" key="1">
    <citation type="journal article" date="2019" name="Int. J. Syst. Evol. Microbiol.">
        <title>The Global Catalogue of Microorganisms (GCM) 10K type strain sequencing project: providing services to taxonomists for standard genome sequencing and annotation.</title>
        <authorList>
            <consortium name="The Broad Institute Genomics Platform"/>
            <consortium name="The Broad Institute Genome Sequencing Center for Infectious Disease"/>
            <person name="Wu L."/>
            <person name="Ma J."/>
        </authorList>
    </citation>
    <scope>NUCLEOTIDE SEQUENCE [LARGE SCALE GENOMIC DNA]</scope>
    <source>
        <strain evidence="6">JCM 9091</strain>
    </source>
</reference>
<gene>
    <name evidence="5" type="ORF">GCM10010448_09780</name>
</gene>
<dbReference type="RefSeq" id="WP_234516409.1">
    <property type="nucleotide sequence ID" value="NZ_BAAAUF010000008.1"/>
</dbReference>
<protein>
    <recommendedName>
        <fullName evidence="4">Malonyl-CoA:ACP transacylase (MAT) domain-containing protein</fullName>
    </recommendedName>
</protein>
<keyword evidence="2" id="KW-0597">Phosphoprotein</keyword>
<dbReference type="Gene3D" id="3.40.366.10">
    <property type="entry name" value="Malonyl-Coenzyme A Acyl Carrier Protein, domain 2"/>
    <property type="match status" value="1"/>
</dbReference>
<dbReference type="SUPFAM" id="SSF52151">
    <property type="entry name" value="FabD/lysophospholipase-like"/>
    <property type="match status" value="1"/>
</dbReference>
<feature type="domain" description="Malonyl-CoA:ACP transacylase (MAT)" evidence="4">
    <location>
        <begin position="113"/>
        <end position="407"/>
    </location>
</feature>
<evidence type="ECO:0000256" key="2">
    <source>
        <dbReference type="ARBA" id="ARBA00022553"/>
    </source>
</evidence>
<proteinExistence type="predicted"/>
<dbReference type="Pfam" id="PF00698">
    <property type="entry name" value="Acyl_transf_1"/>
    <property type="match status" value="1"/>
</dbReference>
<name>A0ABP6L1M7_9ACTN</name>
<evidence type="ECO:0000259" key="4">
    <source>
        <dbReference type="SMART" id="SM00827"/>
    </source>
</evidence>
<dbReference type="InterPro" id="IPR016035">
    <property type="entry name" value="Acyl_Trfase/lysoPLipase"/>
</dbReference>
<dbReference type="Gene3D" id="3.30.70.250">
    <property type="entry name" value="Malonyl-CoA ACP transacylase, ACP-binding"/>
    <property type="match status" value="1"/>
</dbReference>
<dbReference type="SMART" id="SM00827">
    <property type="entry name" value="PKS_AT"/>
    <property type="match status" value="1"/>
</dbReference>
<evidence type="ECO:0000256" key="1">
    <source>
        <dbReference type="ARBA" id="ARBA00022450"/>
    </source>
</evidence>
<dbReference type="Proteomes" id="UP001501532">
    <property type="component" value="Unassembled WGS sequence"/>
</dbReference>
<dbReference type="PANTHER" id="PTHR43775">
    <property type="entry name" value="FATTY ACID SYNTHASE"/>
    <property type="match status" value="1"/>
</dbReference>
<dbReference type="InterPro" id="IPR014043">
    <property type="entry name" value="Acyl_transferase_dom"/>
</dbReference>
<dbReference type="InterPro" id="IPR001227">
    <property type="entry name" value="Ac_transferase_dom_sf"/>
</dbReference>